<dbReference type="SUPFAM" id="SSF53850">
    <property type="entry name" value="Periplasmic binding protein-like II"/>
    <property type="match status" value="1"/>
</dbReference>
<dbReference type="Gene3D" id="3.40.190.10">
    <property type="entry name" value="Periplasmic binding protein-like II"/>
    <property type="match status" value="2"/>
</dbReference>
<dbReference type="OrthoDB" id="9787283at2"/>
<evidence type="ECO:0000313" key="3">
    <source>
        <dbReference type="EMBL" id="TLS51680.1"/>
    </source>
</evidence>
<dbReference type="EMBL" id="VCIW01000008">
    <property type="protein sequence ID" value="TLS51680.1"/>
    <property type="molecule type" value="Genomic_DNA"/>
</dbReference>
<accession>A0A5R9GC85</accession>
<dbReference type="Proteomes" id="UP000309676">
    <property type="component" value="Unassembled WGS sequence"/>
</dbReference>
<dbReference type="RefSeq" id="WP_138194906.1">
    <property type="nucleotide sequence ID" value="NZ_VCIW01000008.1"/>
</dbReference>
<evidence type="ECO:0000256" key="1">
    <source>
        <dbReference type="SAM" id="MobiDB-lite"/>
    </source>
</evidence>
<evidence type="ECO:0000256" key="2">
    <source>
        <dbReference type="SAM" id="SignalP"/>
    </source>
</evidence>
<dbReference type="PANTHER" id="PTHR43649">
    <property type="entry name" value="ARABINOSE-BINDING PROTEIN-RELATED"/>
    <property type="match status" value="1"/>
</dbReference>
<dbReference type="PANTHER" id="PTHR43649:SF12">
    <property type="entry name" value="DIACETYLCHITOBIOSE BINDING PROTEIN DASA"/>
    <property type="match status" value="1"/>
</dbReference>
<dbReference type="Pfam" id="PF01547">
    <property type="entry name" value="SBP_bac_1"/>
    <property type="match status" value="1"/>
</dbReference>
<dbReference type="CDD" id="cd13580">
    <property type="entry name" value="PBP2_AlgQ_like_1"/>
    <property type="match status" value="1"/>
</dbReference>
<dbReference type="AlphaFoldDB" id="A0A5R9GC85"/>
<keyword evidence="4" id="KW-1185">Reference proteome</keyword>
<keyword evidence="2" id="KW-0732">Signal</keyword>
<evidence type="ECO:0000313" key="4">
    <source>
        <dbReference type="Proteomes" id="UP000309676"/>
    </source>
</evidence>
<feature type="signal peptide" evidence="2">
    <location>
        <begin position="1"/>
        <end position="25"/>
    </location>
</feature>
<feature type="compositionally biased region" description="Low complexity" evidence="1">
    <location>
        <begin position="35"/>
        <end position="54"/>
    </location>
</feature>
<gene>
    <name evidence="3" type="ORF">FE782_14370</name>
</gene>
<feature type="chain" id="PRO_5024315834" evidence="2">
    <location>
        <begin position="26"/>
        <end position="527"/>
    </location>
</feature>
<sequence length="527" mass="58774">MISNGLKRPYAAVALIVTFAFTAIAGCGAGGTSGGETQTEAPAQTGTGTEAEGAEAPVKIKVFKSHMGVGTIPGSGDPHVQYVAEQTGVEYELITTPPGSEPNEYVNLMIASDDLPDILRPIGGVEQTLIQQGGALPLDDLLPEYAPNVWKSIPQEAWDVVRSASEDGKIYYVPKVFLVPERAPLIRQDWLDKLGLEMPKTVEEYKEMLRAFRDNDPNGNGQADELPTTGRELGRWMDHLFAIYGVAMWEGYPEWDIYNGEIQYAGVTENMKAAIAFARDLYAEKLLDNETFLNKGDVWTAKINNNLVGSWYHLPANLRDRLTAMRQGAPEAYVSGMPLPKVEGFEGFVTQKSMGEPEWIIPKASEAKAPHALKLLDFFYNPEFEDFVRFGIEGVQHEIVDGKKMLLPPSEDKPIALGMRNLTTKEDMDVRIDQTIPEDMQQMVRDIFEVSTADARRIAGDGLPSTVYEGFPDIQSHKLFQEYLTKIVIGEWPIEKFDEFVERWRQAGGDKVTERVQQWYAKTQATQ</sequence>
<protein>
    <submittedName>
        <fullName evidence="3">Extracellular solute-binding protein</fullName>
    </submittedName>
</protein>
<organism evidence="3 4">
    <name type="scientific">Paenibacillus antri</name>
    <dbReference type="NCBI Taxonomy" id="2582848"/>
    <lineage>
        <taxon>Bacteria</taxon>
        <taxon>Bacillati</taxon>
        <taxon>Bacillota</taxon>
        <taxon>Bacilli</taxon>
        <taxon>Bacillales</taxon>
        <taxon>Paenibacillaceae</taxon>
        <taxon>Paenibacillus</taxon>
    </lineage>
</organism>
<dbReference type="InterPro" id="IPR050490">
    <property type="entry name" value="Bact_solute-bd_prot1"/>
</dbReference>
<dbReference type="PROSITE" id="PS51257">
    <property type="entry name" value="PROKAR_LIPOPROTEIN"/>
    <property type="match status" value="1"/>
</dbReference>
<reference evidence="3 4" key="1">
    <citation type="submission" date="2019-05" db="EMBL/GenBank/DDBJ databases">
        <authorList>
            <person name="Narsing Rao M.P."/>
            <person name="Li W.J."/>
        </authorList>
    </citation>
    <scope>NUCLEOTIDE SEQUENCE [LARGE SCALE GENOMIC DNA]</scope>
    <source>
        <strain evidence="3 4">SYSU_K30003</strain>
    </source>
</reference>
<name>A0A5R9GC85_9BACL</name>
<comment type="caution">
    <text evidence="3">The sequence shown here is derived from an EMBL/GenBank/DDBJ whole genome shotgun (WGS) entry which is preliminary data.</text>
</comment>
<feature type="region of interest" description="Disordered" evidence="1">
    <location>
        <begin position="30"/>
        <end position="54"/>
    </location>
</feature>
<proteinExistence type="predicted"/>
<dbReference type="InterPro" id="IPR006059">
    <property type="entry name" value="SBP"/>
</dbReference>